<name>A0ABZ2F960_METCP</name>
<evidence type="ECO:0000313" key="2">
    <source>
        <dbReference type="Proteomes" id="UP001359308"/>
    </source>
</evidence>
<dbReference type="Proteomes" id="UP001359308">
    <property type="component" value="Chromosome"/>
</dbReference>
<reference evidence="1 2" key="1">
    <citation type="submission" date="2022-09" db="EMBL/GenBank/DDBJ databases">
        <authorList>
            <person name="Giprobiosintez L."/>
        </authorList>
    </citation>
    <scope>NUCLEOTIDE SEQUENCE [LARGE SCALE GENOMIC DNA]</scope>
    <source>
        <strain evidence="2">VKPM-B-12549 (GBS-15)</strain>
    </source>
</reference>
<proteinExistence type="predicted"/>
<organism evidence="1 2">
    <name type="scientific">Methylococcus capsulatus</name>
    <dbReference type="NCBI Taxonomy" id="414"/>
    <lineage>
        <taxon>Bacteria</taxon>
        <taxon>Pseudomonadati</taxon>
        <taxon>Pseudomonadota</taxon>
        <taxon>Gammaproteobacteria</taxon>
        <taxon>Methylococcales</taxon>
        <taxon>Methylococcaceae</taxon>
        <taxon>Methylococcus</taxon>
    </lineage>
</organism>
<gene>
    <name evidence="1" type="ORF">N4J17_04770</name>
</gene>
<keyword evidence="2" id="KW-1185">Reference proteome</keyword>
<protein>
    <submittedName>
        <fullName evidence="1">Uncharacterized protein</fullName>
    </submittedName>
</protein>
<dbReference type="RefSeq" id="WP_277458455.1">
    <property type="nucleotide sequence ID" value="NZ_CP104311.1"/>
</dbReference>
<dbReference type="EMBL" id="CP104311">
    <property type="protein sequence ID" value="WWF02935.1"/>
    <property type="molecule type" value="Genomic_DNA"/>
</dbReference>
<accession>A0ABZ2F960</accession>
<evidence type="ECO:0000313" key="1">
    <source>
        <dbReference type="EMBL" id="WWF02935.1"/>
    </source>
</evidence>
<sequence>MNELIVTHADMRSLGYCNRGAREWFARHGLDWSLFIDEGLPADVLLATGDSMAQDVVQVARRRMNAGGEDGR</sequence>